<feature type="domain" description="TLDc" evidence="2">
    <location>
        <begin position="298"/>
        <end position="461"/>
    </location>
</feature>
<gene>
    <name evidence="3" type="ORF">C1645_873866</name>
</gene>
<feature type="domain" description="BTB" evidence="1">
    <location>
        <begin position="24"/>
        <end position="97"/>
    </location>
</feature>
<dbReference type="InterPro" id="IPR000210">
    <property type="entry name" value="BTB/POZ_dom"/>
</dbReference>
<dbReference type="PROSITE" id="PS50097">
    <property type="entry name" value="BTB"/>
    <property type="match status" value="1"/>
</dbReference>
<dbReference type="InterPro" id="IPR006571">
    <property type="entry name" value="TLDc_dom"/>
</dbReference>
<organism evidence="3 4">
    <name type="scientific">Glomus cerebriforme</name>
    <dbReference type="NCBI Taxonomy" id="658196"/>
    <lineage>
        <taxon>Eukaryota</taxon>
        <taxon>Fungi</taxon>
        <taxon>Fungi incertae sedis</taxon>
        <taxon>Mucoromycota</taxon>
        <taxon>Glomeromycotina</taxon>
        <taxon>Glomeromycetes</taxon>
        <taxon>Glomerales</taxon>
        <taxon>Glomeraceae</taxon>
        <taxon>Glomus</taxon>
    </lineage>
</organism>
<dbReference type="Gene3D" id="3.30.710.10">
    <property type="entry name" value="Potassium Channel Kv1.1, Chain A"/>
    <property type="match status" value="1"/>
</dbReference>
<dbReference type="CDD" id="cd18186">
    <property type="entry name" value="BTB_POZ_ZBTB_KLHL-like"/>
    <property type="match status" value="1"/>
</dbReference>
<evidence type="ECO:0008006" key="5">
    <source>
        <dbReference type="Google" id="ProtNLM"/>
    </source>
</evidence>
<dbReference type="Gene3D" id="1.25.40.420">
    <property type="match status" value="1"/>
</dbReference>
<evidence type="ECO:0000259" key="1">
    <source>
        <dbReference type="PROSITE" id="PS50097"/>
    </source>
</evidence>
<keyword evidence="4" id="KW-1185">Reference proteome</keyword>
<proteinExistence type="predicted"/>
<evidence type="ECO:0000313" key="3">
    <source>
        <dbReference type="EMBL" id="RIA93820.1"/>
    </source>
</evidence>
<evidence type="ECO:0000313" key="4">
    <source>
        <dbReference type="Proteomes" id="UP000265703"/>
    </source>
</evidence>
<dbReference type="SMART" id="SM00584">
    <property type="entry name" value="TLDc"/>
    <property type="match status" value="1"/>
</dbReference>
<dbReference type="PANTHER" id="PTHR45774">
    <property type="entry name" value="BTB/POZ DOMAIN-CONTAINING"/>
    <property type="match status" value="1"/>
</dbReference>
<comment type="caution">
    <text evidence="3">The sequence shown here is derived from an EMBL/GenBank/DDBJ whole genome shotgun (WGS) entry which is preliminary data.</text>
</comment>
<dbReference type="InterPro" id="IPR011705">
    <property type="entry name" value="BACK"/>
</dbReference>
<dbReference type="PANTHER" id="PTHR45774:SF3">
    <property type="entry name" value="BTB (POZ) DOMAIN-CONTAINING 2B-RELATED"/>
    <property type="match status" value="1"/>
</dbReference>
<dbReference type="InterPro" id="IPR011333">
    <property type="entry name" value="SKP1/BTB/POZ_sf"/>
</dbReference>
<reference evidence="3 4" key="1">
    <citation type="submission" date="2018-06" db="EMBL/GenBank/DDBJ databases">
        <title>Comparative genomics reveals the genomic features of Rhizophagus irregularis, R. cerebriforme, R. diaphanum and Gigaspora rosea, and their symbiotic lifestyle signature.</title>
        <authorList>
            <person name="Morin E."/>
            <person name="San Clemente H."/>
            <person name="Chen E.C.H."/>
            <person name="De La Providencia I."/>
            <person name="Hainaut M."/>
            <person name="Kuo A."/>
            <person name="Kohler A."/>
            <person name="Murat C."/>
            <person name="Tang N."/>
            <person name="Roy S."/>
            <person name="Loubradou J."/>
            <person name="Henrissat B."/>
            <person name="Grigoriev I.V."/>
            <person name="Corradi N."/>
            <person name="Roux C."/>
            <person name="Martin F.M."/>
        </authorList>
    </citation>
    <scope>NUCLEOTIDE SEQUENCE [LARGE SCALE GENOMIC DNA]</scope>
    <source>
        <strain evidence="3 4">DAOM 227022</strain>
    </source>
</reference>
<dbReference type="Pfam" id="PF07707">
    <property type="entry name" value="BACK"/>
    <property type="match status" value="1"/>
</dbReference>
<sequence>MPFESSQEIFNDYEKLLETVDEDYNVIIYVGENENVKEIHAHSNILRIRSQYFCTAFSKEWSEKRDGKFIFRKPNISPQLFEMILRFIYCGKIVLEKLQASDVLKLLIAVDELKIHALILHIQEYLTEHQNEFLQQNPIEILEIAYRHETFTDLLNFSFKKICKEPEILFNSDKFINLKGNLLESLLQRDDLLLYEIDIWNSLIKWCLTQHSNISQNPTQWNNEEITVMERTIHKFIPLVRFRYISSENFVTKVYPFKEIIPKDLINNMLLFHMAPNTNQSNEDKRPPRQSKCNVDSLIINPNLIKLFANWIYRKEKIFEYVPYEFRLLYRASRDGNTKVAFHEKCDNKGATIVIIEINSEQIVGGYNPLSWDSSNTYKSTYDSFIFSFQDRYNFQTAKVGLSYGDAYSIGCHSSHGPMFGNGNGLNFWEGTWYSGENNFYSKVDLPCNFIANNYEVFQVIEK</sequence>
<dbReference type="AlphaFoldDB" id="A0A397T670"/>
<dbReference type="Proteomes" id="UP000265703">
    <property type="component" value="Unassembled WGS sequence"/>
</dbReference>
<dbReference type="Pfam" id="PF00651">
    <property type="entry name" value="BTB"/>
    <property type="match status" value="1"/>
</dbReference>
<dbReference type="OrthoDB" id="25620at2759"/>
<accession>A0A397T670</accession>
<protein>
    <recommendedName>
        <fullName evidence="5">BTB/POZ domain-containing protein</fullName>
    </recommendedName>
</protein>
<dbReference type="Pfam" id="PF07534">
    <property type="entry name" value="TLD"/>
    <property type="match status" value="1"/>
</dbReference>
<dbReference type="EMBL" id="QKYT01000096">
    <property type="protein sequence ID" value="RIA93820.1"/>
    <property type="molecule type" value="Genomic_DNA"/>
</dbReference>
<evidence type="ECO:0000259" key="2">
    <source>
        <dbReference type="PROSITE" id="PS51886"/>
    </source>
</evidence>
<name>A0A397T670_9GLOM</name>
<dbReference type="PROSITE" id="PS51886">
    <property type="entry name" value="TLDC"/>
    <property type="match status" value="1"/>
</dbReference>
<dbReference type="SMART" id="SM00225">
    <property type="entry name" value="BTB"/>
    <property type="match status" value="1"/>
</dbReference>
<dbReference type="SUPFAM" id="SSF54695">
    <property type="entry name" value="POZ domain"/>
    <property type="match status" value="1"/>
</dbReference>